<dbReference type="InterPro" id="IPR000700">
    <property type="entry name" value="PAS-assoc_C"/>
</dbReference>
<name>A0A5B8VC48_9BACT</name>
<dbReference type="PRINTS" id="PR00344">
    <property type="entry name" value="BCTRLSENSOR"/>
</dbReference>
<dbReference type="NCBIfam" id="TIGR00229">
    <property type="entry name" value="sensory_box"/>
    <property type="match status" value="1"/>
</dbReference>
<feature type="domain" description="Histidine kinase" evidence="6">
    <location>
        <begin position="399"/>
        <end position="608"/>
    </location>
</feature>
<evidence type="ECO:0000256" key="1">
    <source>
        <dbReference type="ARBA" id="ARBA00000085"/>
    </source>
</evidence>
<dbReference type="InterPro" id="IPR001610">
    <property type="entry name" value="PAC"/>
</dbReference>
<dbReference type="OrthoDB" id="5522855at2"/>
<organism evidence="9 10">
    <name type="scientific">Panacibacter ginsenosidivorans</name>
    <dbReference type="NCBI Taxonomy" id="1813871"/>
    <lineage>
        <taxon>Bacteria</taxon>
        <taxon>Pseudomonadati</taxon>
        <taxon>Bacteroidota</taxon>
        <taxon>Chitinophagia</taxon>
        <taxon>Chitinophagales</taxon>
        <taxon>Chitinophagaceae</taxon>
        <taxon>Panacibacter</taxon>
    </lineage>
</organism>
<dbReference type="SUPFAM" id="SSF55785">
    <property type="entry name" value="PYP-like sensor domain (PAS domain)"/>
    <property type="match status" value="2"/>
</dbReference>
<dbReference type="InterPro" id="IPR036890">
    <property type="entry name" value="HATPase_C_sf"/>
</dbReference>
<dbReference type="InterPro" id="IPR004358">
    <property type="entry name" value="Sig_transdc_His_kin-like_C"/>
</dbReference>
<evidence type="ECO:0000256" key="3">
    <source>
        <dbReference type="ARBA" id="ARBA00022553"/>
    </source>
</evidence>
<evidence type="ECO:0000256" key="4">
    <source>
        <dbReference type="ARBA" id="ARBA00022679"/>
    </source>
</evidence>
<dbReference type="KEGG" id="pgin:FRZ67_13460"/>
<protein>
    <recommendedName>
        <fullName evidence="2">histidine kinase</fullName>
        <ecNumber evidence="2">2.7.13.3</ecNumber>
    </recommendedName>
</protein>
<dbReference type="Gene3D" id="3.30.450.20">
    <property type="entry name" value="PAS domain"/>
    <property type="match status" value="3"/>
</dbReference>
<dbReference type="InterPro" id="IPR035965">
    <property type="entry name" value="PAS-like_dom_sf"/>
</dbReference>
<keyword evidence="10" id="KW-1185">Reference proteome</keyword>
<evidence type="ECO:0000313" key="10">
    <source>
        <dbReference type="Proteomes" id="UP000321533"/>
    </source>
</evidence>
<dbReference type="PROSITE" id="PS50109">
    <property type="entry name" value="HIS_KIN"/>
    <property type="match status" value="1"/>
</dbReference>
<dbReference type="Pfam" id="PF08447">
    <property type="entry name" value="PAS_3"/>
    <property type="match status" value="2"/>
</dbReference>
<keyword evidence="3" id="KW-0597">Phosphoprotein</keyword>
<dbReference type="Gene3D" id="3.30.565.10">
    <property type="entry name" value="Histidine kinase-like ATPase, C-terminal domain"/>
    <property type="match status" value="1"/>
</dbReference>
<dbReference type="EC" id="2.7.13.3" evidence="2"/>
<gene>
    <name evidence="9" type="ORF">FRZ67_13460</name>
</gene>
<keyword evidence="5" id="KW-0418">Kinase</keyword>
<feature type="domain" description="PAC" evidence="8">
    <location>
        <begin position="326"/>
        <end position="380"/>
    </location>
</feature>
<dbReference type="PROSITE" id="PS50112">
    <property type="entry name" value="PAS"/>
    <property type="match status" value="1"/>
</dbReference>
<accession>A0A5B8VC48</accession>
<dbReference type="EMBL" id="CP042435">
    <property type="protein sequence ID" value="QEC68256.1"/>
    <property type="molecule type" value="Genomic_DNA"/>
</dbReference>
<dbReference type="InterPro" id="IPR052162">
    <property type="entry name" value="Sensor_kinase/Photoreceptor"/>
</dbReference>
<dbReference type="SMART" id="SM00387">
    <property type="entry name" value="HATPase_c"/>
    <property type="match status" value="1"/>
</dbReference>
<keyword evidence="4" id="KW-0808">Transferase</keyword>
<dbReference type="CDD" id="cd00130">
    <property type="entry name" value="PAS"/>
    <property type="match status" value="2"/>
</dbReference>
<feature type="domain" description="PAS" evidence="7">
    <location>
        <begin position="128"/>
        <end position="201"/>
    </location>
</feature>
<dbReference type="Proteomes" id="UP000321533">
    <property type="component" value="Chromosome"/>
</dbReference>
<sequence>MTLIQEQELIGFWDWEISSRKKYLSPVIKNMLGYEDHEISDDPDTWINLILKEDQPTVINSYQKHVSSKGAYPYEVRARFRHKNGSIVHVLSKGKITEWDYMGNPVRMIGYDTDITGIVKDYTVLEEHHEQYKTVIDIMNAGIWSYDIYQGKQYWSDNFYNAIGYNAGEIAPTYFNLLHVLTHPEDNSRLVKAIDDHIKHKIPYSLDVRLQNKDGVYNWFETSGKVSYNEENQPSKITGFIVKRKERVETAPVLENIAAASPVQLPSGEFEYDLNRARFTFSNEVLEILELGVEAPLKFEPINNMFTDTSQEAFQEGFNKAVYAREQYEIILTCTTPRGNIKTLREKAGPVIDSTGKVVALKGIIEELNSRKATESELAGSVSNQVGEQNKRLLNFAHIASHNLRSHASNLQMILQVLSTTQNEEERKFCLDSLQKISTSLSKSISNLNDLMAVETELNISRVPISFKEVLNNVTGTLSQQINDTKATIESDFSKCPIIDYVPAYIESIILNLVSNAIKYRSPQRTPHVVLRSYMDNGKTMLTIKDNGMGIDLTKHRDKLFRMHQTFHNHPDSRGIGLLITKNQIEAMGGTINVESEPGTGTTFTIKF</sequence>
<dbReference type="Pfam" id="PF02518">
    <property type="entry name" value="HATPase_c"/>
    <property type="match status" value="1"/>
</dbReference>
<evidence type="ECO:0000256" key="5">
    <source>
        <dbReference type="ARBA" id="ARBA00022777"/>
    </source>
</evidence>
<dbReference type="RefSeq" id="WP_147190079.1">
    <property type="nucleotide sequence ID" value="NZ_CP042435.1"/>
</dbReference>
<evidence type="ECO:0000259" key="8">
    <source>
        <dbReference type="PROSITE" id="PS50113"/>
    </source>
</evidence>
<reference evidence="9 10" key="1">
    <citation type="journal article" date="2016" name="Int. J. Syst. Evol. Microbiol.">
        <title>Panacibacter ginsenosidivorans gen. nov., sp. nov., with ginsenoside converting activity isolated from soil of a ginseng field.</title>
        <authorList>
            <person name="Siddiqi M.Z."/>
            <person name="Muhammad Shafi S."/>
            <person name="Choi K.D."/>
            <person name="Im W.T."/>
        </authorList>
    </citation>
    <scope>NUCLEOTIDE SEQUENCE [LARGE SCALE GENOMIC DNA]</scope>
    <source>
        <strain evidence="9 10">Gsoil1550</strain>
    </source>
</reference>
<dbReference type="InterPro" id="IPR000014">
    <property type="entry name" value="PAS"/>
</dbReference>
<evidence type="ECO:0000313" key="9">
    <source>
        <dbReference type="EMBL" id="QEC68256.1"/>
    </source>
</evidence>
<dbReference type="GO" id="GO:0004673">
    <property type="term" value="F:protein histidine kinase activity"/>
    <property type="evidence" value="ECO:0007669"/>
    <property type="project" value="UniProtKB-EC"/>
</dbReference>
<dbReference type="InterPro" id="IPR013655">
    <property type="entry name" value="PAS_fold_3"/>
</dbReference>
<dbReference type="PROSITE" id="PS50113">
    <property type="entry name" value="PAC"/>
    <property type="match status" value="1"/>
</dbReference>
<dbReference type="SUPFAM" id="SSF55874">
    <property type="entry name" value="ATPase domain of HSP90 chaperone/DNA topoisomerase II/histidine kinase"/>
    <property type="match status" value="1"/>
</dbReference>
<dbReference type="AlphaFoldDB" id="A0A5B8VC48"/>
<comment type="catalytic activity">
    <reaction evidence="1">
        <text>ATP + protein L-histidine = ADP + protein N-phospho-L-histidine.</text>
        <dbReference type="EC" id="2.7.13.3"/>
    </reaction>
</comment>
<evidence type="ECO:0000259" key="7">
    <source>
        <dbReference type="PROSITE" id="PS50112"/>
    </source>
</evidence>
<evidence type="ECO:0000259" key="6">
    <source>
        <dbReference type="PROSITE" id="PS50109"/>
    </source>
</evidence>
<dbReference type="PANTHER" id="PTHR43304">
    <property type="entry name" value="PHYTOCHROME-LIKE PROTEIN CPH1"/>
    <property type="match status" value="1"/>
</dbReference>
<dbReference type="InterPro" id="IPR003594">
    <property type="entry name" value="HATPase_dom"/>
</dbReference>
<dbReference type="InterPro" id="IPR005467">
    <property type="entry name" value="His_kinase_dom"/>
</dbReference>
<dbReference type="PANTHER" id="PTHR43304:SF1">
    <property type="entry name" value="PAC DOMAIN-CONTAINING PROTEIN"/>
    <property type="match status" value="1"/>
</dbReference>
<evidence type="ECO:0000256" key="2">
    <source>
        <dbReference type="ARBA" id="ARBA00012438"/>
    </source>
</evidence>
<dbReference type="SMART" id="SM00086">
    <property type="entry name" value="PAC"/>
    <property type="match status" value="3"/>
</dbReference>
<proteinExistence type="predicted"/>